<dbReference type="HOGENOM" id="CLU_920136_0_0_2"/>
<organism evidence="1 2">
    <name type="scientific">Methanosarcina mazei (strain ATCC BAA-159 / DSM 3647 / Goe1 / Go1 / JCM 11833 / OCM 88)</name>
    <name type="common">Methanosarcina frisia</name>
    <dbReference type="NCBI Taxonomy" id="192952"/>
    <lineage>
        <taxon>Archaea</taxon>
        <taxon>Methanobacteriati</taxon>
        <taxon>Methanobacteriota</taxon>
        <taxon>Stenosarchaea group</taxon>
        <taxon>Methanomicrobia</taxon>
        <taxon>Methanosarcinales</taxon>
        <taxon>Methanosarcinaceae</taxon>
        <taxon>Methanosarcina</taxon>
    </lineage>
</organism>
<dbReference type="Proteomes" id="UP000000595">
    <property type="component" value="Chromosome"/>
</dbReference>
<dbReference type="AlphaFoldDB" id="Q8PTE8"/>
<proteinExistence type="predicted"/>
<dbReference type="EMBL" id="AE008384">
    <property type="protein sequence ID" value="AAM32463.1"/>
    <property type="molecule type" value="Genomic_DNA"/>
</dbReference>
<dbReference type="GeneID" id="1481109"/>
<dbReference type="DNASU" id="1481109"/>
<evidence type="ECO:0000313" key="2">
    <source>
        <dbReference type="Proteomes" id="UP000000595"/>
    </source>
</evidence>
<dbReference type="InterPro" id="IPR027417">
    <property type="entry name" value="P-loop_NTPase"/>
</dbReference>
<dbReference type="RefSeq" id="WP_011034676.1">
    <property type="nucleotide sequence ID" value="NC_003901.1"/>
</dbReference>
<gene>
    <name evidence="1" type="ordered locus">MM_2767</name>
</gene>
<dbReference type="eggNOG" id="arCOG07960">
    <property type="taxonomic scope" value="Archaea"/>
</dbReference>
<dbReference type="PATRIC" id="fig|192952.21.peg.3190"/>
<name>Q8PTE8_METMA</name>
<accession>Q8PTE8</accession>
<evidence type="ECO:0000313" key="1">
    <source>
        <dbReference type="EMBL" id="AAM32463.1"/>
    </source>
</evidence>
<reference evidence="1 2" key="1">
    <citation type="journal article" date="2002" name="J. Mol. Microbiol. Biotechnol.">
        <title>The genome of Methanosarcina mazei: evidence for lateral gene transfer between Bacteria and Archaea.</title>
        <authorList>
            <person name="Deppenmeier U."/>
            <person name="Johann A."/>
            <person name="Hartsch T."/>
            <person name="Merkl R."/>
            <person name="Schmitz R.A."/>
            <person name="Martinez-Arias R."/>
            <person name="Henne A."/>
            <person name="Wiezer A."/>
            <person name="Baumer S."/>
            <person name="Jacobi C."/>
            <person name="Bruggemann H."/>
            <person name="Lienard T."/>
            <person name="Christmann A."/>
            <person name="Bomeke M."/>
            <person name="Steckel S."/>
            <person name="Bhattacharyya A."/>
            <person name="Lykidis A."/>
            <person name="Overbeek R."/>
            <person name="Klenk H.P."/>
            <person name="Gunsalus R.P."/>
            <person name="Fritz H.J."/>
            <person name="Gottschalk G."/>
        </authorList>
    </citation>
    <scope>NUCLEOTIDE SEQUENCE [LARGE SCALE GENOMIC DNA]</scope>
    <source>
        <strain evidence="2">ATCC BAA-159 / DSM 3647 / Goe1 / Go1 / JCM 11833 / OCM 88</strain>
    </source>
</reference>
<dbReference type="Gene3D" id="3.40.50.300">
    <property type="entry name" value="P-loop containing nucleotide triphosphate hydrolases"/>
    <property type="match status" value="1"/>
</dbReference>
<sequence>MGLKKDFEGELPTFSEILANKICGGHNQHAIILFEGKTGTGKSYASLRLAYDCSLLFAHKLGGHPRDYFTLDNVGILTGEETLRIAKNIKPHGIYILDDAGAEGLSARKWQSEQNEVMTKLLQTFRTNNNLLIMSSPDKGFVDKIARTLIHYKITMTQAWFDKGISLGKLSMVKKIYTKDGSTNLYPFLRMHGIIFNYIQFCLPPKPLCDAYDAKRKRIERQMNLESIAKMEEGKLKEEAKAEKQGKKAEAEEARKANARIYKDLVEKGVKAKDALNQASKATGVTLSLVTVQRDYQRFFAQ</sequence>
<protein>
    <submittedName>
        <fullName evidence="1">Uncharacterized protein</fullName>
    </submittedName>
</protein>
<dbReference type="SUPFAM" id="SSF52540">
    <property type="entry name" value="P-loop containing nucleoside triphosphate hydrolases"/>
    <property type="match status" value="1"/>
</dbReference>
<dbReference type="KEGG" id="mma:MM_2767"/>